<dbReference type="AlphaFoldDB" id="A0AAD5UCB9"/>
<reference evidence="1" key="1">
    <citation type="submission" date="2020-05" db="EMBL/GenBank/DDBJ databases">
        <title>Phylogenomic resolution of chytrid fungi.</title>
        <authorList>
            <person name="Stajich J.E."/>
            <person name="Amses K."/>
            <person name="Simmons R."/>
            <person name="Seto K."/>
            <person name="Myers J."/>
            <person name="Bonds A."/>
            <person name="Quandt C.A."/>
            <person name="Barry K."/>
            <person name="Liu P."/>
            <person name="Grigoriev I."/>
            <person name="Longcore J.E."/>
            <person name="James T.Y."/>
        </authorList>
    </citation>
    <scope>NUCLEOTIDE SEQUENCE</scope>
    <source>
        <strain evidence="1">PLAUS21</strain>
    </source>
</reference>
<accession>A0AAD5UCB9</accession>
<sequence>MPPAIPDSAPFVNGDNPSLPFIDPTNLHPHIMGILGLPIQGQVLQIVKSMTHTPQPKKKLMEGLFDDEEEELANPAEKKGACPKCNGAGFKHESSMKHKGKAADKCKHCNTCKGCGGSGKVVGKKACSNCYMRGFVHTSVDRAHDAPEDFRCFFCKDCGVCGGIGLEPI</sequence>
<protein>
    <submittedName>
        <fullName evidence="1">Uncharacterized protein</fullName>
    </submittedName>
</protein>
<comment type="caution">
    <text evidence="1">The sequence shown here is derived from an EMBL/GenBank/DDBJ whole genome shotgun (WGS) entry which is preliminary data.</text>
</comment>
<evidence type="ECO:0000313" key="1">
    <source>
        <dbReference type="EMBL" id="KAJ3254033.1"/>
    </source>
</evidence>
<proteinExistence type="predicted"/>
<keyword evidence="2" id="KW-1185">Reference proteome</keyword>
<gene>
    <name evidence="1" type="ORF">HK103_007572</name>
</gene>
<name>A0AAD5UCB9_9FUNG</name>
<dbReference type="Proteomes" id="UP001210925">
    <property type="component" value="Unassembled WGS sequence"/>
</dbReference>
<evidence type="ECO:0000313" key="2">
    <source>
        <dbReference type="Proteomes" id="UP001210925"/>
    </source>
</evidence>
<organism evidence="1 2">
    <name type="scientific">Boothiomyces macroporosus</name>
    <dbReference type="NCBI Taxonomy" id="261099"/>
    <lineage>
        <taxon>Eukaryota</taxon>
        <taxon>Fungi</taxon>
        <taxon>Fungi incertae sedis</taxon>
        <taxon>Chytridiomycota</taxon>
        <taxon>Chytridiomycota incertae sedis</taxon>
        <taxon>Chytridiomycetes</taxon>
        <taxon>Rhizophydiales</taxon>
        <taxon>Terramycetaceae</taxon>
        <taxon>Boothiomyces</taxon>
    </lineage>
</organism>
<dbReference type="EMBL" id="JADGKB010000094">
    <property type="protein sequence ID" value="KAJ3254033.1"/>
    <property type="molecule type" value="Genomic_DNA"/>
</dbReference>